<sequence length="73" mass="8537">MFKQLEEDSWRDLRRTDGNGKQTILRISGKSTLEKARDVFYEDVHKRTDIMLKNADSVALLVTLLGRERFVKP</sequence>
<dbReference type="Proteomes" id="UP000282289">
    <property type="component" value="Unassembled WGS sequence"/>
</dbReference>
<name>A0A7Z6UA39_PSESF</name>
<reference evidence="1 2" key="1">
    <citation type="submission" date="2018-08" db="EMBL/GenBank/DDBJ databases">
        <title>Recombination of ecologically and evolutionarily significant loci maintains genetic cohesion in the Pseudomonas syringae species complex.</title>
        <authorList>
            <person name="Dillon M."/>
            <person name="Thakur S."/>
            <person name="Almeida R.N.D."/>
            <person name="Weir B.S."/>
            <person name="Guttman D.S."/>
        </authorList>
    </citation>
    <scope>NUCLEOTIDE SEQUENCE [LARGE SCALE GENOMIC DNA]</scope>
    <source>
        <strain evidence="1 2">ICMP 19589</strain>
    </source>
</reference>
<gene>
    <name evidence="1" type="ORF">ALQ15_200131</name>
</gene>
<dbReference type="EMBL" id="RBQT01000037">
    <property type="protein sequence ID" value="RMP82391.1"/>
    <property type="molecule type" value="Genomic_DNA"/>
</dbReference>
<dbReference type="AlphaFoldDB" id="A0A7Z6UA39"/>
<evidence type="ECO:0000313" key="2">
    <source>
        <dbReference type="Proteomes" id="UP000282289"/>
    </source>
</evidence>
<evidence type="ECO:0000313" key="1">
    <source>
        <dbReference type="EMBL" id="RMP82391.1"/>
    </source>
</evidence>
<accession>A0A7Z6UA39</accession>
<proteinExistence type="predicted"/>
<protein>
    <submittedName>
        <fullName evidence="1">Uncharacterized protein</fullName>
    </submittedName>
</protein>
<organism evidence="1 2">
    <name type="scientific">Pseudomonas syringae pv. actinidiae</name>
    <dbReference type="NCBI Taxonomy" id="103796"/>
    <lineage>
        <taxon>Bacteria</taxon>
        <taxon>Pseudomonadati</taxon>
        <taxon>Pseudomonadota</taxon>
        <taxon>Gammaproteobacteria</taxon>
        <taxon>Pseudomonadales</taxon>
        <taxon>Pseudomonadaceae</taxon>
        <taxon>Pseudomonas</taxon>
        <taxon>Pseudomonas syringae</taxon>
    </lineage>
</organism>
<comment type="caution">
    <text evidence="1">The sequence shown here is derived from an EMBL/GenBank/DDBJ whole genome shotgun (WGS) entry which is preliminary data.</text>
</comment>